<evidence type="ECO:0000313" key="4">
    <source>
        <dbReference type="Proteomes" id="UP000467700"/>
    </source>
</evidence>
<dbReference type="EMBL" id="CACVBS010000072">
    <property type="protein sequence ID" value="CAA7268926.1"/>
    <property type="molecule type" value="Genomic_DNA"/>
</dbReference>
<evidence type="ECO:0000256" key="2">
    <source>
        <dbReference type="SAM" id="SignalP"/>
    </source>
</evidence>
<keyword evidence="2" id="KW-0732">Signal</keyword>
<feature type="chain" id="PRO_5035913650" evidence="2">
    <location>
        <begin position="29"/>
        <end position="264"/>
    </location>
</feature>
<dbReference type="Gene3D" id="2.60.120.260">
    <property type="entry name" value="Galactose-binding domain-like"/>
    <property type="match status" value="1"/>
</dbReference>
<dbReference type="Proteomes" id="UP000467700">
    <property type="component" value="Unassembled WGS sequence"/>
</dbReference>
<comment type="caution">
    <text evidence="3">The sequence shown here is derived from an EMBL/GenBank/DDBJ whole genome shotgun (WGS) entry which is preliminary data.</text>
</comment>
<feature type="signal peptide" evidence="2">
    <location>
        <begin position="1"/>
        <end position="28"/>
    </location>
</feature>
<feature type="compositionally biased region" description="Low complexity" evidence="1">
    <location>
        <begin position="191"/>
        <end position="237"/>
    </location>
</feature>
<protein>
    <submittedName>
        <fullName evidence="3">Uncharacterized protein</fullName>
    </submittedName>
</protein>
<gene>
    <name evidence="3" type="ORF">AAE3_LOCUS11197</name>
</gene>
<dbReference type="OrthoDB" id="2984396at2759"/>
<sequence length="264" mass="27038">MHAPRPRSPILLTLAALLTLLRFEWALAQTNITVPSSDDSIVYSGQGTGDALFCQYTTNGTIIAGQAGCYNVPSMCAPSAAMGQSPESTAEFKFRGSAIYITALLLSISPIYTITLDGQSTDVDGVRPSRAFTCAPLFSSSSELDPTVEHTIRLSIKGPSPNRNMTVDPAGQSTVFGLVNFIYTVPEASSASNATSTDTNTDAAAAPTTSTSASSATSTNTNTDSSPAPTTSTSAADGLSMGPNGGLKLAALSALLGVLVVVSL</sequence>
<proteinExistence type="predicted"/>
<accession>A0A8S0WYH9</accession>
<feature type="region of interest" description="Disordered" evidence="1">
    <location>
        <begin position="191"/>
        <end position="239"/>
    </location>
</feature>
<dbReference type="AlphaFoldDB" id="A0A8S0WYH9"/>
<evidence type="ECO:0000256" key="1">
    <source>
        <dbReference type="SAM" id="MobiDB-lite"/>
    </source>
</evidence>
<evidence type="ECO:0000313" key="3">
    <source>
        <dbReference type="EMBL" id="CAA7268926.1"/>
    </source>
</evidence>
<keyword evidence="4" id="KW-1185">Reference proteome</keyword>
<name>A0A8S0WYH9_CYCAE</name>
<organism evidence="3 4">
    <name type="scientific">Cyclocybe aegerita</name>
    <name type="common">Black poplar mushroom</name>
    <name type="synonym">Agrocybe aegerita</name>
    <dbReference type="NCBI Taxonomy" id="1973307"/>
    <lineage>
        <taxon>Eukaryota</taxon>
        <taxon>Fungi</taxon>
        <taxon>Dikarya</taxon>
        <taxon>Basidiomycota</taxon>
        <taxon>Agaricomycotina</taxon>
        <taxon>Agaricomycetes</taxon>
        <taxon>Agaricomycetidae</taxon>
        <taxon>Agaricales</taxon>
        <taxon>Agaricineae</taxon>
        <taxon>Bolbitiaceae</taxon>
        <taxon>Cyclocybe</taxon>
    </lineage>
</organism>
<reference evidence="3 4" key="1">
    <citation type="submission" date="2020-01" db="EMBL/GenBank/DDBJ databases">
        <authorList>
            <person name="Gupta K D."/>
        </authorList>
    </citation>
    <scope>NUCLEOTIDE SEQUENCE [LARGE SCALE GENOMIC DNA]</scope>
</reference>